<dbReference type="WBParaSite" id="HPLM_0000228001-mRNA-1">
    <property type="protein sequence ID" value="HPLM_0000228001-mRNA-1"/>
    <property type="gene ID" value="HPLM_0000228001"/>
</dbReference>
<evidence type="ECO:0000313" key="1">
    <source>
        <dbReference type="WBParaSite" id="HPLM_0000228001-mRNA-1"/>
    </source>
</evidence>
<proteinExistence type="predicted"/>
<reference evidence="1" key="1">
    <citation type="submission" date="2017-02" db="UniProtKB">
        <authorList>
            <consortium name="WormBaseParasite"/>
        </authorList>
    </citation>
    <scope>IDENTIFICATION</scope>
</reference>
<name>A0A0N4VYA9_HAEPC</name>
<dbReference type="AlphaFoldDB" id="A0A0N4VYA9"/>
<protein>
    <submittedName>
        <fullName evidence="1">Methyltransferase type 11</fullName>
    </submittedName>
</protein>
<sequence length="57" mass="6519">LTDLTRALRASPFFERVLMSVEGERRRLFNGMAFEASINRLFSSCGFDWSNLLFVGS</sequence>
<accession>A0A0N4VYA9</accession>
<organism evidence="1">
    <name type="scientific">Haemonchus placei</name>
    <name type="common">Barber's pole worm</name>
    <dbReference type="NCBI Taxonomy" id="6290"/>
    <lineage>
        <taxon>Eukaryota</taxon>
        <taxon>Metazoa</taxon>
        <taxon>Ecdysozoa</taxon>
        <taxon>Nematoda</taxon>
        <taxon>Chromadorea</taxon>
        <taxon>Rhabditida</taxon>
        <taxon>Rhabditina</taxon>
        <taxon>Rhabditomorpha</taxon>
        <taxon>Strongyloidea</taxon>
        <taxon>Trichostrongylidae</taxon>
        <taxon>Haemonchus</taxon>
    </lineage>
</organism>